<gene>
    <name evidence="2" type="ORF">CR513_26509</name>
</gene>
<dbReference type="Pfam" id="PF25597">
    <property type="entry name" value="SH3_retrovirus"/>
    <property type="match status" value="1"/>
</dbReference>
<dbReference type="Proteomes" id="UP000257109">
    <property type="component" value="Unassembled WGS sequence"/>
</dbReference>
<reference evidence="2" key="1">
    <citation type="submission" date="2018-05" db="EMBL/GenBank/DDBJ databases">
        <title>Draft genome of Mucuna pruriens seed.</title>
        <authorList>
            <person name="Nnadi N.E."/>
            <person name="Vos R."/>
            <person name="Hasami M.H."/>
            <person name="Devisetty U.K."/>
            <person name="Aguiy J.C."/>
        </authorList>
    </citation>
    <scope>NUCLEOTIDE SEQUENCE [LARGE SCALE GENOMIC DNA]</scope>
    <source>
        <strain evidence="2">JCA_2017</strain>
    </source>
</reference>
<name>A0A371GLR0_MUCPR</name>
<dbReference type="GO" id="GO:0003676">
    <property type="term" value="F:nucleic acid binding"/>
    <property type="evidence" value="ECO:0007669"/>
    <property type="project" value="InterPro"/>
</dbReference>
<dbReference type="GO" id="GO:0015074">
    <property type="term" value="P:DNA integration"/>
    <property type="evidence" value="ECO:0007669"/>
    <property type="project" value="InterPro"/>
</dbReference>
<organism evidence="2 3">
    <name type="scientific">Mucuna pruriens</name>
    <name type="common">Velvet bean</name>
    <name type="synonym">Dolichos pruriens</name>
    <dbReference type="NCBI Taxonomy" id="157652"/>
    <lineage>
        <taxon>Eukaryota</taxon>
        <taxon>Viridiplantae</taxon>
        <taxon>Streptophyta</taxon>
        <taxon>Embryophyta</taxon>
        <taxon>Tracheophyta</taxon>
        <taxon>Spermatophyta</taxon>
        <taxon>Magnoliopsida</taxon>
        <taxon>eudicotyledons</taxon>
        <taxon>Gunneridae</taxon>
        <taxon>Pentapetalae</taxon>
        <taxon>rosids</taxon>
        <taxon>fabids</taxon>
        <taxon>Fabales</taxon>
        <taxon>Fabaceae</taxon>
        <taxon>Papilionoideae</taxon>
        <taxon>50 kb inversion clade</taxon>
        <taxon>NPAAA clade</taxon>
        <taxon>indigoferoid/millettioid clade</taxon>
        <taxon>Phaseoleae</taxon>
        <taxon>Mucuna</taxon>
    </lineage>
</organism>
<dbReference type="InterPro" id="IPR039537">
    <property type="entry name" value="Retrotran_Ty1/copia-like"/>
</dbReference>
<dbReference type="PANTHER" id="PTHR42648:SF32">
    <property type="entry name" value="RIBONUCLEASE H-LIKE DOMAIN, GAG-PRE-INTEGRASE DOMAIN PROTEIN-RELATED"/>
    <property type="match status" value="1"/>
</dbReference>
<dbReference type="InterPro" id="IPR001584">
    <property type="entry name" value="Integrase_cat-core"/>
</dbReference>
<dbReference type="Gene3D" id="3.30.420.10">
    <property type="entry name" value="Ribonuclease H-like superfamily/Ribonuclease H"/>
    <property type="match status" value="1"/>
</dbReference>
<keyword evidence="3" id="KW-1185">Reference proteome</keyword>
<sequence>MAYGNKKGKIVGVERIGKHHFPFIDNVLYVERPNKPKLKKHNLVRGLPSLVYEIDILCDACQKGKQVKVSFKSKNIVSTSRPLELLHIDLFGQTKPTFTSEKHYGLMDIGYCHNLMCDARRSSSKGVEMLVSAAEMDSVRPNSESRDFGPVLELLGWDGDRGGPKLFWGATIMFLAYKDEPFKICSIFCKRVQNEKGINIMSIKSDHGEEFENENIQKFSEEHDILHNFSYLRTPQQNGVVERKNISLQEMERTMLNDFNSSKFLLARAVNTTCYVQNRIYIRPILKMTPYELWKYRQLNISYFHPFGYECFILNTKDNLEKFDPKSNKGTFLGYSNVSKAYIVYNFKTLTIEESIHVRINDCTLDKELLELNDSFSYLNLEDLQYKIYF</sequence>
<evidence type="ECO:0000313" key="2">
    <source>
        <dbReference type="EMBL" id="RDX91502.1"/>
    </source>
</evidence>
<dbReference type="AlphaFoldDB" id="A0A371GLR0"/>
<dbReference type="PANTHER" id="PTHR42648">
    <property type="entry name" value="TRANSPOSASE, PUTATIVE-RELATED"/>
    <property type="match status" value="1"/>
</dbReference>
<proteinExistence type="predicted"/>
<feature type="domain" description="Integrase catalytic" evidence="1">
    <location>
        <begin position="201"/>
        <end position="298"/>
    </location>
</feature>
<feature type="non-terminal residue" evidence="2">
    <location>
        <position position="1"/>
    </location>
</feature>
<dbReference type="PROSITE" id="PS50994">
    <property type="entry name" value="INTEGRASE"/>
    <property type="match status" value="1"/>
</dbReference>
<evidence type="ECO:0000259" key="1">
    <source>
        <dbReference type="PROSITE" id="PS50994"/>
    </source>
</evidence>
<dbReference type="SUPFAM" id="SSF53098">
    <property type="entry name" value="Ribonuclease H-like"/>
    <property type="match status" value="1"/>
</dbReference>
<dbReference type="InterPro" id="IPR057670">
    <property type="entry name" value="SH3_retrovirus"/>
</dbReference>
<dbReference type="OrthoDB" id="1750614at2759"/>
<protein>
    <recommendedName>
        <fullName evidence="1">Integrase catalytic domain-containing protein</fullName>
    </recommendedName>
</protein>
<dbReference type="InterPro" id="IPR012337">
    <property type="entry name" value="RNaseH-like_sf"/>
</dbReference>
<comment type="caution">
    <text evidence="2">The sequence shown here is derived from an EMBL/GenBank/DDBJ whole genome shotgun (WGS) entry which is preliminary data.</text>
</comment>
<dbReference type="EMBL" id="QJKJ01005102">
    <property type="protein sequence ID" value="RDX91502.1"/>
    <property type="molecule type" value="Genomic_DNA"/>
</dbReference>
<dbReference type="InterPro" id="IPR036397">
    <property type="entry name" value="RNaseH_sf"/>
</dbReference>
<evidence type="ECO:0000313" key="3">
    <source>
        <dbReference type="Proteomes" id="UP000257109"/>
    </source>
</evidence>
<accession>A0A371GLR0</accession>
<dbReference type="STRING" id="157652.A0A371GLR0"/>